<organism evidence="9 10">
    <name type="scientific">Alligator mississippiensis</name>
    <name type="common">American alligator</name>
    <dbReference type="NCBI Taxonomy" id="8496"/>
    <lineage>
        <taxon>Eukaryota</taxon>
        <taxon>Metazoa</taxon>
        <taxon>Chordata</taxon>
        <taxon>Craniata</taxon>
        <taxon>Vertebrata</taxon>
        <taxon>Euteleostomi</taxon>
        <taxon>Archelosauria</taxon>
        <taxon>Archosauria</taxon>
        <taxon>Crocodylia</taxon>
        <taxon>Alligatoridae</taxon>
        <taxon>Alligatorinae</taxon>
        <taxon>Alligator</taxon>
    </lineage>
</organism>
<feature type="domain" description="B box-type" evidence="8">
    <location>
        <begin position="468"/>
        <end position="509"/>
    </location>
</feature>
<keyword evidence="6" id="KW-0175">Coiled coil</keyword>
<evidence type="ECO:0000256" key="2">
    <source>
        <dbReference type="ARBA" id="ARBA00022723"/>
    </source>
</evidence>
<feature type="domain" description="RING-type" evidence="7">
    <location>
        <begin position="16"/>
        <end position="58"/>
    </location>
</feature>
<dbReference type="eggNOG" id="KOG2177">
    <property type="taxonomic scope" value="Eukaryota"/>
</dbReference>
<dbReference type="SMART" id="SM00336">
    <property type="entry name" value="BBOX"/>
    <property type="match status" value="1"/>
</dbReference>
<dbReference type="PANTHER" id="PTHR24103">
    <property type="entry name" value="E3 UBIQUITIN-PROTEIN LIGASE TRIM"/>
    <property type="match status" value="1"/>
</dbReference>
<keyword evidence="10" id="KW-1185">Reference proteome</keyword>
<evidence type="ECO:0000313" key="10">
    <source>
        <dbReference type="Proteomes" id="UP000050525"/>
    </source>
</evidence>
<evidence type="ECO:0000256" key="4">
    <source>
        <dbReference type="ARBA" id="ARBA00022833"/>
    </source>
</evidence>
<dbReference type="SUPFAM" id="SSF57845">
    <property type="entry name" value="B-box zinc-binding domain"/>
    <property type="match status" value="2"/>
</dbReference>
<evidence type="ECO:0000259" key="7">
    <source>
        <dbReference type="PROSITE" id="PS50089"/>
    </source>
</evidence>
<dbReference type="GO" id="GO:0008270">
    <property type="term" value="F:zinc ion binding"/>
    <property type="evidence" value="ECO:0007669"/>
    <property type="project" value="UniProtKB-KW"/>
</dbReference>
<gene>
    <name evidence="9" type="ORF">Y1Q_0001650</name>
</gene>
<dbReference type="CDD" id="cd19760">
    <property type="entry name" value="Bbox2_TRIM4-like"/>
    <property type="match status" value="1"/>
</dbReference>
<protein>
    <submittedName>
        <fullName evidence="9">Zinc finger protein RFP-like</fullName>
    </submittedName>
</protein>
<feature type="coiled-coil region" evidence="6">
    <location>
        <begin position="129"/>
        <end position="156"/>
    </location>
</feature>
<dbReference type="Gene3D" id="3.30.160.60">
    <property type="entry name" value="Classic Zinc Finger"/>
    <property type="match status" value="2"/>
</dbReference>
<reference evidence="9 10" key="1">
    <citation type="journal article" date="2012" name="Genome Biol.">
        <title>Sequencing three crocodilian genomes to illuminate the evolution of archosaurs and amniotes.</title>
        <authorList>
            <person name="St John J.A."/>
            <person name="Braun E.L."/>
            <person name="Isberg S.R."/>
            <person name="Miles L.G."/>
            <person name="Chong A.Y."/>
            <person name="Gongora J."/>
            <person name="Dalzell P."/>
            <person name="Moran C."/>
            <person name="Bed'hom B."/>
            <person name="Abzhanov A."/>
            <person name="Burgess S.C."/>
            <person name="Cooksey A.M."/>
            <person name="Castoe T.A."/>
            <person name="Crawford N.G."/>
            <person name="Densmore L.D."/>
            <person name="Drew J.C."/>
            <person name="Edwards S.V."/>
            <person name="Faircloth B.C."/>
            <person name="Fujita M.K."/>
            <person name="Greenwold M.J."/>
            <person name="Hoffmann F.G."/>
            <person name="Howard J.M."/>
            <person name="Iguchi T."/>
            <person name="Janes D.E."/>
            <person name="Khan S.Y."/>
            <person name="Kohno S."/>
            <person name="de Koning A.J."/>
            <person name="Lance S.L."/>
            <person name="McCarthy F.M."/>
            <person name="McCormack J.E."/>
            <person name="Merchant M.E."/>
            <person name="Peterson D.G."/>
            <person name="Pollock D.D."/>
            <person name="Pourmand N."/>
            <person name="Raney B.J."/>
            <person name="Roessler K.A."/>
            <person name="Sanford J.R."/>
            <person name="Sawyer R.H."/>
            <person name="Schmidt C.J."/>
            <person name="Triplett E.W."/>
            <person name="Tuberville T.D."/>
            <person name="Venegas-Anaya M."/>
            <person name="Howard J.T."/>
            <person name="Jarvis E.D."/>
            <person name="Guillette L.J.Jr."/>
            <person name="Glenn T.C."/>
            <person name="Green R.E."/>
            <person name="Ray D.A."/>
        </authorList>
    </citation>
    <scope>NUCLEOTIDE SEQUENCE [LARGE SCALE GENOMIC DNA]</scope>
    <source>
        <strain evidence="9">KSC_2009_1</strain>
    </source>
</reference>
<dbReference type="Pfam" id="PF00097">
    <property type="entry name" value="zf-C3HC4"/>
    <property type="match status" value="2"/>
</dbReference>
<keyword evidence="4" id="KW-0862">Zinc</keyword>
<dbReference type="SMART" id="SM00589">
    <property type="entry name" value="PRY"/>
    <property type="match status" value="2"/>
</dbReference>
<dbReference type="PROSITE" id="PS50089">
    <property type="entry name" value="ZF_RING_2"/>
    <property type="match status" value="2"/>
</dbReference>
<dbReference type="CDD" id="cd16594">
    <property type="entry name" value="RING-HC_TRIM7-like_C-IV"/>
    <property type="match status" value="1"/>
</dbReference>
<dbReference type="InterPro" id="IPR001841">
    <property type="entry name" value="Znf_RING"/>
</dbReference>
<keyword evidence="3 5" id="KW-0863">Zinc-finger</keyword>
<name>A0A151MAA5_ALLMI</name>
<evidence type="ECO:0000259" key="8">
    <source>
        <dbReference type="PROSITE" id="PS50119"/>
    </source>
</evidence>
<dbReference type="PROSITE" id="PS00518">
    <property type="entry name" value="ZF_RING_1"/>
    <property type="match status" value="2"/>
</dbReference>
<evidence type="ECO:0000313" key="9">
    <source>
        <dbReference type="EMBL" id="KYO21444.1"/>
    </source>
</evidence>
<dbReference type="Pfam" id="PF00643">
    <property type="entry name" value="zf-B_box"/>
    <property type="match status" value="1"/>
</dbReference>
<dbReference type="Proteomes" id="UP000050525">
    <property type="component" value="Unassembled WGS sequence"/>
</dbReference>
<feature type="coiled-coil region" evidence="6">
    <location>
        <begin position="647"/>
        <end position="674"/>
    </location>
</feature>
<proteinExistence type="inferred from homology"/>
<sequence length="734" mass="83732">MAAESPLESLQDEATCSVCLEFFKDLQMLMDCGHNVCGACITQCWEGLVTDVCCPQCRQSFPQRNLSLKRQLENGVEIAKHAPEGTEEQTGSGEPQEALKRLCTEDGSPICLVCDGSLAHPAPPIVPIEEAAQEYKENLQACLKTLREERDKLLQVKLSGEGRTQEYLKRARVERQKIVFEFQQLRQFLEEQERLLLAQLGKLEKDMEKVQGEKVTKISEEISCLSELIIEMEGKCQQSSSDLLQEIRNTLSRCEKGKFQHPGELSPELGRRLWDFSQKTLILQEILRKFKDTLISDLEKKRGDMQETYTKVKVTLNPDTANPWLLLSADWKSVSNNLSHSWKRNAADTQEVKQISSSGKFLAQTTALALLCSAIQAMATAIPVGNLENEVTCPICLEFFKDPVMILGCGHNFCQTCITQYLEGAETDGTCPQCRQTFPQMIVGPNKKLAHFVEIVKSLSVQSAGEARGKVMCNEHGEALKLFCETDQKLICLICRESRLHRAHNVAPMQEASKQYKEQTCIQLEILKEERKKLQEQKERENQKYKDYQEKAEIEMQEILAGYEKLYQFFQEKERLLRVQLRDLEEETDKNHKETITQLSEEISCLNSLIEELEEKYQQQTGDFLQGIKSMLSRCERKQLRMPGEIFSKLNKKLRKLTAQKMALRETLGQFQDDLPSSQKKARWQQHGSYNVVKVTLDPDTAHPCLLLSEDRRICTIRSACLLASDLQGVMVTV</sequence>
<dbReference type="InterPro" id="IPR000315">
    <property type="entry name" value="Znf_B-box"/>
</dbReference>
<accession>A0A151MAA5</accession>
<dbReference type="InterPro" id="IPR018957">
    <property type="entry name" value="Znf_C3HC4_RING-type"/>
</dbReference>
<evidence type="ECO:0000256" key="5">
    <source>
        <dbReference type="PROSITE-ProRule" id="PRU00024"/>
    </source>
</evidence>
<keyword evidence="2" id="KW-0479">Metal-binding</keyword>
<dbReference type="Gene3D" id="3.30.40.10">
    <property type="entry name" value="Zinc/RING finger domain, C3HC4 (zinc finger)"/>
    <property type="match status" value="2"/>
</dbReference>
<comment type="similarity">
    <text evidence="1">Belongs to the TRIM/RBCC family.</text>
</comment>
<dbReference type="InterPro" id="IPR006574">
    <property type="entry name" value="PRY"/>
</dbReference>
<dbReference type="SMART" id="SM00184">
    <property type="entry name" value="RING"/>
    <property type="match status" value="2"/>
</dbReference>
<dbReference type="InterPro" id="IPR017907">
    <property type="entry name" value="Znf_RING_CS"/>
</dbReference>
<feature type="domain" description="RING-type" evidence="7">
    <location>
        <begin position="393"/>
        <end position="435"/>
    </location>
</feature>
<dbReference type="AlphaFoldDB" id="A0A151MAA5"/>
<comment type="caution">
    <text evidence="9">The sequence shown here is derived from an EMBL/GenBank/DDBJ whole genome shotgun (WGS) entry which is preliminary data.</text>
</comment>
<dbReference type="PROSITE" id="PS50119">
    <property type="entry name" value="ZF_BBOX"/>
    <property type="match status" value="1"/>
</dbReference>
<dbReference type="Pfam" id="PF13765">
    <property type="entry name" value="PRY"/>
    <property type="match status" value="1"/>
</dbReference>
<dbReference type="EMBL" id="AKHW03006295">
    <property type="protein sequence ID" value="KYO21444.1"/>
    <property type="molecule type" value="Genomic_DNA"/>
</dbReference>
<evidence type="ECO:0000256" key="3">
    <source>
        <dbReference type="ARBA" id="ARBA00022771"/>
    </source>
</evidence>
<evidence type="ECO:0000256" key="1">
    <source>
        <dbReference type="ARBA" id="ARBA00008518"/>
    </source>
</evidence>
<evidence type="ECO:0000256" key="6">
    <source>
        <dbReference type="SAM" id="Coils"/>
    </source>
</evidence>
<dbReference type="InterPro" id="IPR050143">
    <property type="entry name" value="TRIM/RBCC"/>
</dbReference>
<dbReference type="InterPro" id="IPR013083">
    <property type="entry name" value="Znf_RING/FYVE/PHD"/>
</dbReference>
<dbReference type="SUPFAM" id="SSF57850">
    <property type="entry name" value="RING/U-box"/>
    <property type="match status" value="2"/>
</dbReference>
<feature type="coiled-coil region" evidence="6">
    <location>
        <begin position="517"/>
        <end position="623"/>
    </location>
</feature>